<dbReference type="RefSeq" id="WP_050057514.1">
    <property type="nucleotide sequence ID" value="NZ_JACHEK010000001.1"/>
</dbReference>
<evidence type="ECO:0000313" key="2">
    <source>
        <dbReference type="Proteomes" id="UP000538666"/>
    </source>
</evidence>
<organism evidence="1 2">
    <name type="scientific">Silvibacterium bohemicum</name>
    <dbReference type="NCBI Taxonomy" id="1577686"/>
    <lineage>
        <taxon>Bacteria</taxon>
        <taxon>Pseudomonadati</taxon>
        <taxon>Acidobacteriota</taxon>
        <taxon>Terriglobia</taxon>
        <taxon>Terriglobales</taxon>
        <taxon>Acidobacteriaceae</taxon>
        <taxon>Silvibacterium</taxon>
    </lineage>
</organism>
<dbReference type="AlphaFoldDB" id="A0A841JTH6"/>
<gene>
    <name evidence="1" type="ORF">HNQ77_000199</name>
</gene>
<proteinExistence type="predicted"/>
<protein>
    <recommendedName>
        <fullName evidence="3">DUF4254 domain-containing protein</fullName>
    </recommendedName>
</protein>
<comment type="caution">
    <text evidence="1">The sequence shown here is derived from an EMBL/GenBank/DDBJ whole genome shotgun (WGS) entry which is preliminary data.</text>
</comment>
<reference evidence="1 2" key="1">
    <citation type="submission" date="2020-08" db="EMBL/GenBank/DDBJ databases">
        <title>Genomic Encyclopedia of Type Strains, Phase IV (KMG-IV): sequencing the most valuable type-strain genomes for metagenomic binning, comparative biology and taxonomic classification.</title>
        <authorList>
            <person name="Goeker M."/>
        </authorList>
    </citation>
    <scope>NUCLEOTIDE SEQUENCE [LARGE SCALE GENOMIC DNA]</scope>
    <source>
        <strain evidence="1 2">DSM 103733</strain>
    </source>
</reference>
<keyword evidence="2" id="KW-1185">Reference proteome</keyword>
<dbReference type="EMBL" id="JACHEK010000001">
    <property type="protein sequence ID" value="MBB6142261.1"/>
    <property type="molecule type" value="Genomic_DNA"/>
</dbReference>
<dbReference type="OrthoDB" id="9805817at2"/>
<accession>A0A841JTH6</accession>
<evidence type="ECO:0008006" key="3">
    <source>
        <dbReference type="Google" id="ProtNLM"/>
    </source>
</evidence>
<sequence>MTASHDNPLLPLLSAPALLVLQDSAIAAWHGKPAPDFRVPNQDFPNAVLELHRANFDLWHIEDQARAPEASDRQIADTKRAVDRTNQRRNDLAESCDAMLLDILKPHGLPRAGAELHSESPGLMLDRLSILALKIYHTREEIDRANAPEGHAERNRERLVMLESQRGDLADGLDAFWKKVVAGERRFKLYRQLKMYNDPSLNPAVYLKSKG</sequence>
<dbReference type="Pfam" id="PF14063">
    <property type="entry name" value="DUF4254"/>
    <property type="match status" value="1"/>
</dbReference>
<dbReference type="InterPro" id="IPR025350">
    <property type="entry name" value="DUF4254"/>
</dbReference>
<name>A0A841JTH6_9BACT</name>
<evidence type="ECO:0000313" key="1">
    <source>
        <dbReference type="EMBL" id="MBB6142261.1"/>
    </source>
</evidence>
<dbReference type="Proteomes" id="UP000538666">
    <property type="component" value="Unassembled WGS sequence"/>
</dbReference>